<feature type="transmembrane region" description="Helical" evidence="1">
    <location>
        <begin position="101"/>
        <end position="121"/>
    </location>
</feature>
<evidence type="ECO:0000313" key="4">
    <source>
        <dbReference type="Proteomes" id="UP000664417"/>
    </source>
</evidence>
<dbReference type="InterPro" id="IPR027268">
    <property type="entry name" value="Peptidase_M4/M1_CTD_sf"/>
</dbReference>
<dbReference type="Proteomes" id="UP000664417">
    <property type="component" value="Unassembled WGS sequence"/>
</dbReference>
<name>A0A8J7QB75_9BACT</name>
<dbReference type="InterPro" id="IPR050344">
    <property type="entry name" value="Peptidase_M1_aminopeptidases"/>
</dbReference>
<dbReference type="GO" id="GO:0016020">
    <property type="term" value="C:membrane"/>
    <property type="evidence" value="ECO:0007669"/>
    <property type="project" value="TreeGrafter"/>
</dbReference>
<dbReference type="GO" id="GO:0042277">
    <property type="term" value="F:peptide binding"/>
    <property type="evidence" value="ECO:0007669"/>
    <property type="project" value="TreeGrafter"/>
</dbReference>
<dbReference type="GO" id="GO:0005737">
    <property type="term" value="C:cytoplasm"/>
    <property type="evidence" value="ECO:0007669"/>
    <property type="project" value="TreeGrafter"/>
</dbReference>
<keyword evidence="1" id="KW-0472">Membrane</keyword>
<dbReference type="GO" id="GO:0070006">
    <property type="term" value="F:metalloaminopeptidase activity"/>
    <property type="evidence" value="ECO:0007669"/>
    <property type="project" value="TreeGrafter"/>
</dbReference>
<protein>
    <recommendedName>
        <fullName evidence="2">Peptidase M1 membrane alanine aminopeptidase domain-containing protein</fullName>
    </recommendedName>
</protein>
<proteinExistence type="predicted"/>
<feature type="transmembrane region" description="Helical" evidence="1">
    <location>
        <begin position="319"/>
        <end position="341"/>
    </location>
</feature>
<dbReference type="PANTHER" id="PTHR11533">
    <property type="entry name" value="PROTEASE M1 ZINC METALLOPROTEASE"/>
    <property type="match status" value="1"/>
</dbReference>
<feature type="transmembrane region" description="Helical" evidence="1">
    <location>
        <begin position="450"/>
        <end position="469"/>
    </location>
</feature>
<evidence type="ECO:0000259" key="2">
    <source>
        <dbReference type="Pfam" id="PF01433"/>
    </source>
</evidence>
<dbReference type="SUPFAM" id="SSF55486">
    <property type="entry name" value="Metalloproteases ('zincins'), catalytic domain"/>
    <property type="match status" value="1"/>
</dbReference>
<dbReference type="AlphaFoldDB" id="A0A8J7QB75"/>
<dbReference type="PANTHER" id="PTHR11533:SF174">
    <property type="entry name" value="PUROMYCIN-SENSITIVE AMINOPEPTIDASE-RELATED"/>
    <property type="match status" value="1"/>
</dbReference>
<dbReference type="Gene3D" id="1.10.390.10">
    <property type="entry name" value="Neutral Protease Domain 2"/>
    <property type="match status" value="1"/>
</dbReference>
<evidence type="ECO:0000313" key="3">
    <source>
        <dbReference type="EMBL" id="MBO1317681.1"/>
    </source>
</evidence>
<organism evidence="3 4">
    <name type="scientific">Acanthopleuribacter pedis</name>
    <dbReference type="NCBI Taxonomy" id="442870"/>
    <lineage>
        <taxon>Bacteria</taxon>
        <taxon>Pseudomonadati</taxon>
        <taxon>Acidobacteriota</taxon>
        <taxon>Holophagae</taxon>
        <taxon>Acanthopleuribacterales</taxon>
        <taxon>Acanthopleuribacteraceae</taxon>
        <taxon>Acanthopleuribacter</taxon>
    </lineage>
</organism>
<keyword evidence="1" id="KW-1133">Transmembrane helix</keyword>
<dbReference type="InterPro" id="IPR014782">
    <property type="entry name" value="Peptidase_M1_dom"/>
</dbReference>
<feature type="transmembrane region" description="Helical" evidence="1">
    <location>
        <begin position="46"/>
        <end position="69"/>
    </location>
</feature>
<feature type="transmembrane region" description="Helical" evidence="1">
    <location>
        <begin position="141"/>
        <end position="164"/>
    </location>
</feature>
<dbReference type="EMBL" id="JAFREP010000003">
    <property type="protein sequence ID" value="MBO1317681.1"/>
    <property type="molecule type" value="Genomic_DNA"/>
</dbReference>
<reference evidence="3" key="1">
    <citation type="submission" date="2021-03" db="EMBL/GenBank/DDBJ databases">
        <authorList>
            <person name="Wang G."/>
        </authorList>
    </citation>
    <scope>NUCLEOTIDE SEQUENCE</scope>
    <source>
        <strain evidence="3">KCTC 12899</strain>
    </source>
</reference>
<gene>
    <name evidence="3" type="ORF">J3U88_04345</name>
</gene>
<evidence type="ECO:0000256" key="1">
    <source>
        <dbReference type="SAM" id="Phobius"/>
    </source>
</evidence>
<dbReference type="Pfam" id="PF01433">
    <property type="entry name" value="Peptidase_M1"/>
    <property type="match status" value="1"/>
</dbReference>
<dbReference type="GO" id="GO:0043171">
    <property type="term" value="P:peptide catabolic process"/>
    <property type="evidence" value="ECO:0007669"/>
    <property type="project" value="TreeGrafter"/>
</dbReference>
<dbReference type="GO" id="GO:0008270">
    <property type="term" value="F:zinc ion binding"/>
    <property type="evidence" value="ECO:0007669"/>
    <property type="project" value="InterPro"/>
</dbReference>
<feature type="domain" description="Peptidase M1 membrane alanine aminopeptidase" evidence="2">
    <location>
        <begin position="855"/>
        <end position="1052"/>
    </location>
</feature>
<feature type="transmembrane region" description="Helical" evidence="1">
    <location>
        <begin position="408"/>
        <end position="430"/>
    </location>
</feature>
<sequence>MFRDLVRFELGYQFSQTLIRVAVAAFFLLGFFLGYTLYAGPNVYRLAPIAIAQGMVLLSLSSFFGLALFTGNAVLRDRTHGMEPLVHTTPVTFFSFLSSRLLGLIVVVFLVVGLAGLGMVIGGTLPSPHGAEVGPLRISAFLSAFFTFTVPNVFLGLSLLFCVATLCRGQIAVYVAGIALFIVYIVGSMLSNSPVMAQSKQLSADETKLAVLLDPFGVFPLYEQVRYWDLAAKNTQLILLEGDLLANRLIWMTVSLALCCIAYRFFRFREAATTGRTPAIVNRPLAVSSFAGLQPVRPRFGGGFVLRTLCSKIAVDMQLMVRGLPLLLLSLLCLFLFGMVLTEEMGRGDLGVPLAARAALIIPELQDPMRILGPLVVIFFTAEWAWLEREHRFDGIVDSSAVPSVVLWVAKWLGLGCLILFLISLAVMVGAGYQLVRGAGIHDLSTYARLYGFVGFPLWFFAGWVLALQNFLPNKYLGMLAGAGLLVLARALRNLFQWELSFLTMPFFPAPHMSEMTGGGYGDDVAFWGMLLHLGAALLVGAAALFFLRRGHKRRAFGVMRPVAVLAVVGLTALVASAGVVFYKTHFDMQVASGHEIEAWRAGYEKTYRATADRPQPVYRAGRVQVDVFPERRRYQVTATYRFMNPHAHALEQMTLTTPPLRGLRCRTRVEGANRKDVDSRFGVETYVFETPLQPGEEGQLHFELTVKQSGFGSMDGEHYVLPGGSYIELSKFVPNFGYLAHLELTNDPLRRKFGLPAHSGWGNDDDSDPPTQPWFSLELTASAPAGSRALSLGRLEREWESDGRHFSTFRIDQISSHWYALSVGDYAVAETTVDDVRVAVWYRPGHEANVQTMLDAAAGALSYFQTHWGEYPYQDLRIVEIPAFSARFGATSYATTIFAVESRLFLLDQQDEDAFNMVGRIVAHEVGHQWWGGMVNPAPVAGYRMLTEVLCEYAESAVFAEWYGWDEERFYLDEVAAKYFFFRGYDAVEEPSLHRIGGETHPAYFKGAHAMHLATQFLGRETVNQRLAAFFEAHRFPARPRSTDLLAILLEDVPTPQRVRLEELFKRVVTYDLRLREANRDTDDLVHLAIQVEIQGDSAENRPMELEWIALDQKRRPLGEPQTVTVKAGDTAVRVKVPLGAASIEVDPRRLYLEANRGDNRRTITLP</sequence>
<feature type="transmembrane region" description="Helical" evidence="1">
    <location>
        <begin position="249"/>
        <end position="266"/>
    </location>
</feature>
<feature type="transmembrane region" description="Helical" evidence="1">
    <location>
        <begin position="525"/>
        <end position="548"/>
    </location>
</feature>
<keyword evidence="4" id="KW-1185">Reference proteome</keyword>
<feature type="transmembrane region" description="Helical" evidence="1">
    <location>
        <begin position="171"/>
        <end position="190"/>
    </location>
</feature>
<comment type="caution">
    <text evidence="3">The sequence shown here is derived from an EMBL/GenBank/DDBJ whole genome shotgun (WGS) entry which is preliminary data.</text>
</comment>
<dbReference type="RefSeq" id="WP_207857066.1">
    <property type="nucleotide sequence ID" value="NZ_JAFREP010000003.1"/>
</dbReference>
<feature type="transmembrane region" description="Helical" evidence="1">
    <location>
        <begin position="21"/>
        <end position="40"/>
    </location>
</feature>
<keyword evidence="1" id="KW-0812">Transmembrane</keyword>
<dbReference type="GO" id="GO:0005615">
    <property type="term" value="C:extracellular space"/>
    <property type="evidence" value="ECO:0007669"/>
    <property type="project" value="TreeGrafter"/>
</dbReference>
<accession>A0A8J7QB75</accession>
<feature type="transmembrane region" description="Helical" evidence="1">
    <location>
        <begin position="560"/>
        <end position="583"/>
    </location>
</feature>